<dbReference type="EMBL" id="AWTN01000155">
    <property type="protein sequence ID" value="KGG82367.1"/>
    <property type="molecule type" value="Genomic_DNA"/>
</dbReference>
<dbReference type="AlphaFoldDB" id="A0A0E3BUK7"/>
<dbReference type="CDD" id="cd01948">
    <property type="entry name" value="EAL"/>
    <property type="match status" value="1"/>
</dbReference>
<feature type="transmembrane region" description="Helical" evidence="10">
    <location>
        <begin position="238"/>
        <end position="259"/>
    </location>
</feature>
<evidence type="ECO:0000313" key="12">
    <source>
        <dbReference type="EMBL" id="KGG82367.1"/>
    </source>
</evidence>
<evidence type="ECO:0000256" key="5">
    <source>
        <dbReference type="ARBA" id="ARBA00022692"/>
    </source>
</evidence>
<evidence type="ECO:0000256" key="7">
    <source>
        <dbReference type="ARBA" id="ARBA00022989"/>
    </source>
</evidence>
<dbReference type="GO" id="GO:0071111">
    <property type="term" value="F:cyclic-guanylate-specific phosphodiesterase activity"/>
    <property type="evidence" value="ECO:0007669"/>
    <property type="project" value="UniProtKB-EC"/>
</dbReference>
<dbReference type="GO" id="GO:0005886">
    <property type="term" value="C:plasma membrane"/>
    <property type="evidence" value="ECO:0007669"/>
    <property type="project" value="UniProtKB-SubCell"/>
</dbReference>
<evidence type="ECO:0000256" key="6">
    <source>
        <dbReference type="ARBA" id="ARBA00022801"/>
    </source>
</evidence>
<dbReference type="PANTHER" id="PTHR33121:SF79">
    <property type="entry name" value="CYCLIC DI-GMP PHOSPHODIESTERASE PDED-RELATED"/>
    <property type="match status" value="1"/>
</dbReference>
<dbReference type="InterPro" id="IPR001633">
    <property type="entry name" value="EAL_dom"/>
</dbReference>
<accession>A0A0E3BUK7</accession>
<dbReference type="EC" id="3.1.4.52" evidence="2"/>
<evidence type="ECO:0000256" key="10">
    <source>
        <dbReference type="SAM" id="Phobius"/>
    </source>
</evidence>
<keyword evidence="7 10" id="KW-1133">Transmembrane helix</keyword>
<dbReference type="Pfam" id="PF12792">
    <property type="entry name" value="CSS-motif"/>
    <property type="match status" value="1"/>
</dbReference>
<keyword evidence="6" id="KW-0378">Hydrolase</keyword>
<comment type="catalytic activity">
    <reaction evidence="9">
        <text>3',3'-c-di-GMP + H2O = 5'-phosphoguanylyl(3'-&gt;5')guanosine + H(+)</text>
        <dbReference type="Rhea" id="RHEA:24902"/>
        <dbReference type="ChEBI" id="CHEBI:15377"/>
        <dbReference type="ChEBI" id="CHEBI:15378"/>
        <dbReference type="ChEBI" id="CHEBI:58754"/>
        <dbReference type="ChEBI" id="CHEBI:58805"/>
        <dbReference type="EC" id="3.1.4.52"/>
    </reaction>
</comment>
<evidence type="ECO:0000256" key="4">
    <source>
        <dbReference type="ARBA" id="ARBA00022636"/>
    </source>
</evidence>
<dbReference type="Pfam" id="PF00563">
    <property type="entry name" value="EAL"/>
    <property type="match status" value="1"/>
</dbReference>
<comment type="subcellular location">
    <subcellularLocation>
        <location evidence="1">Cell membrane</location>
        <topology evidence="1">Multi-pass membrane protein</topology>
    </subcellularLocation>
</comment>
<dbReference type="PROSITE" id="PS50883">
    <property type="entry name" value="EAL"/>
    <property type="match status" value="1"/>
</dbReference>
<dbReference type="InterPro" id="IPR024744">
    <property type="entry name" value="CSS-motif_dom"/>
</dbReference>
<gene>
    <name evidence="12" type="ORF">P245_26800</name>
</gene>
<sequence>MRRWIVISAATLFAILASTLPLVAMFAIDQDNANETLQLYVNDRASYTALRGERTLENAKQALVRAQAIDRADCSPEHMGQMGQVAVDAHSIEDVGYFRSGQLVCTRLGVISPPARAHAGDLDLGDEYSLHFAEQPILFKGKPRIELRRGDYGVLIMPGRFTDLVGHPDTTLGLATNQGHVLEVSGSADSQIIKALISGAPFVTSSRYVYATHAVNDDLVAFALIDREHARYKTSVDWRYILLVGGGISFTLIGFIVWVSRLQLSPAKTLEQAIRNREFVVHYQPIIELSTRRCIAAEALVRWQQQGGRLVPPDQFIPLAEASGLIPSLTNLVVETVTSEMGTLLRSKSDLHVSINISVHDIESAQFLLGLTAATAKAGIDPSQIWLEVTERSFMNVPAARRTIAAARDAGFRIAVDDFGTGYSSLALLDGLPLDALKIDKSFVDAIGHDAAQNIVTRHIIGMAHELKLAMIAEGVETREQETYLKNAGVQFGQGWLYAKALPAEQFIALLTCSPSDEGLDNHGNLRVLEHEA</sequence>
<dbReference type="SUPFAM" id="SSF141868">
    <property type="entry name" value="EAL domain-like"/>
    <property type="match status" value="1"/>
</dbReference>
<evidence type="ECO:0000256" key="9">
    <source>
        <dbReference type="ARBA" id="ARBA00034290"/>
    </source>
</evidence>
<dbReference type="Proteomes" id="UP000029567">
    <property type="component" value="Unassembled WGS sequence"/>
</dbReference>
<dbReference type="Gene3D" id="3.20.20.450">
    <property type="entry name" value="EAL domain"/>
    <property type="match status" value="1"/>
</dbReference>
<keyword evidence="3" id="KW-1003">Cell membrane</keyword>
<keyword evidence="8 10" id="KW-0472">Membrane</keyword>
<name>A0A0E3BUK7_9BURK</name>
<protein>
    <recommendedName>
        <fullName evidence="2">cyclic-guanylate-specific phosphodiesterase</fullName>
        <ecNumber evidence="2">3.1.4.52</ecNumber>
    </recommendedName>
</protein>
<evidence type="ECO:0000256" key="2">
    <source>
        <dbReference type="ARBA" id="ARBA00012282"/>
    </source>
</evidence>
<comment type="caution">
    <text evidence="12">The sequence shown here is derived from an EMBL/GenBank/DDBJ whole genome shotgun (WGS) entry which is preliminary data.</text>
</comment>
<reference evidence="12 13" key="1">
    <citation type="submission" date="2013-09" db="EMBL/GenBank/DDBJ databases">
        <title>High correlation between genotypes and phenotypes of environmental bacteria Comamonas testosteroni strains.</title>
        <authorList>
            <person name="Liu L."/>
            <person name="Zhu W."/>
            <person name="Xia X."/>
            <person name="Xu B."/>
            <person name="Luo M."/>
            <person name="Wang G."/>
        </authorList>
    </citation>
    <scope>NUCLEOTIDE SEQUENCE [LARGE SCALE GENOMIC DNA]</scope>
    <source>
        <strain evidence="12 13">JL14</strain>
    </source>
</reference>
<evidence type="ECO:0000256" key="8">
    <source>
        <dbReference type="ARBA" id="ARBA00023136"/>
    </source>
</evidence>
<evidence type="ECO:0000256" key="1">
    <source>
        <dbReference type="ARBA" id="ARBA00004651"/>
    </source>
</evidence>
<feature type="domain" description="EAL" evidence="11">
    <location>
        <begin position="263"/>
        <end position="515"/>
    </location>
</feature>
<keyword evidence="5 10" id="KW-0812">Transmembrane</keyword>
<organism evidence="12 13">
    <name type="scientific">Comamonas thiooxydans</name>
    <dbReference type="NCBI Taxonomy" id="363952"/>
    <lineage>
        <taxon>Bacteria</taxon>
        <taxon>Pseudomonadati</taxon>
        <taxon>Pseudomonadota</taxon>
        <taxon>Betaproteobacteria</taxon>
        <taxon>Burkholderiales</taxon>
        <taxon>Comamonadaceae</taxon>
        <taxon>Comamonas</taxon>
    </lineage>
</organism>
<evidence type="ECO:0000259" key="11">
    <source>
        <dbReference type="PROSITE" id="PS50883"/>
    </source>
</evidence>
<evidence type="ECO:0000313" key="13">
    <source>
        <dbReference type="Proteomes" id="UP000029567"/>
    </source>
</evidence>
<dbReference type="InterPro" id="IPR035919">
    <property type="entry name" value="EAL_sf"/>
</dbReference>
<keyword evidence="4" id="KW-0973">c-di-GMP</keyword>
<dbReference type="PANTHER" id="PTHR33121">
    <property type="entry name" value="CYCLIC DI-GMP PHOSPHODIESTERASE PDEF"/>
    <property type="match status" value="1"/>
</dbReference>
<evidence type="ECO:0000256" key="3">
    <source>
        <dbReference type="ARBA" id="ARBA00022475"/>
    </source>
</evidence>
<dbReference type="SMART" id="SM00052">
    <property type="entry name" value="EAL"/>
    <property type="match status" value="1"/>
</dbReference>
<dbReference type="InterPro" id="IPR050706">
    <property type="entry name" value="Cyclic-di-GMP_PDE-like"/>
</dbReference>
<proteinExistence type="predicted"/>